<dbReference type="Proteomes" id="UP000515295">
    <property type="component" value="Segment"/>
</dbReference>
<protein>
    <submittedName>
        <fullName evidence="1">Uncharacterized protein</fullName>
    </submittedName>
</protein>
<gene>
    <name evidence="1" type="ORF">S1_00029</name>
</gene>
<proteinExistence type="predicted"/>
<sequence length="56" mass="6172">MRTEQAATRQAEQQNAAERLRVALVKLVGEVEEGVSYPSDSELGEAMRNARQVLAN</sequence>
<evidence type="ECO:0000313" key="1">
    <source>
        <dbReference type="EMBL" id="QMV32346.1"/>
    </source>
</evidence>
<accession>A0A7G5B7S3</accession>
<name>A0A7G5B7S3_9CAUD</name>
<dbReference type="EMBL" id="MT740725">
    <property type="protein sequence ID" value="QMV32346.1"/>
    <property type="molecule type" value="Genomic_DNA"/>
</dbReference>
<organism evidence="1 2">
    <name type="scientific">Ralstonia phage Adzire</name>
    <dbReference type="NCBI Taxonomy" id="2759711"/>
    <lineage>
        <taxon>Viruses</taxon>
        <taxon>Duplodnaviria</taxon>
        <taxon>Heunggongvirae</taxon>
        <taxon>Uroviricota</taxon>
        <taxon>Caudoviricetes</taxon>
        <taxon>Bakolyvirus</taxon>
        <taxon>Bakolyvirus simangalove</taxon>
    </lineage>
</organism>
<reference evidence="1 2" key="1">
    <citation type="submission" date="2020-07" db="EMBL/GenBank/DDBJ databases">
        <title>Ralstonia phages.</title>
        <authorList>
            <person name="Trotereau A."/>
            <person name="Boyer C."/>
            <person name="Torres-Barcelo C."/>
        </authorList>
    </citation>
    <scope>NUCLEOTIDE SEQUENCE [LARGE SCALE GENOMIC DNA]</scope>
</reference>
<evidence type="ECO:0000313" key="2">
    <source>
        <dbReference type="Proteomes" id="UP000515295"/>
    </source>
</evidence>